<dbReference type="AlphaFoldDB" id="A0A370SPE1"/>
<dbReference type="EMBL" id="QRAV01000005">
    <property type="protein sequence ID" value="RDL21604.1"/>
    <property type="molecule type" value="Genomic_DNA"/>
</dbReference>
<proteinExistence type="predicted"/>
<sequence length="47" mass="5437">MKKIFISVGCLAVWLVADRQLADENVQGHWCIHELHRAIGDFFLPKM</sequence>
<name>A0A370SPE1_PSEJE</name>
<comment type="caution">
    <text evidence="1">The sequence shown here is derived from an EMBL/GenBank/DDBJ whole genome shotgun (WGS) entry which is preliminary data.</text>
</comment>
<gene>
    <name evidence="1" type="ORF">DEU51_105316</name>
</gene>
<reference evidence="1 2" key="1">
    <citation type="submission" date="2018-07" db="EMBL/GenBank/DDBJ databases">
        <title>Genome sequencing of rice bacterial endophytes.</title>
        <authorList>
            <person name="Venturi V."/>
        </authorList>
    </citation>
    <scope>NUCLEOTIDE SEQUENCE [LARGE SCALE GENOMIC DNA]</scope>
    <source>
        <strain evidence="1 2">E2333</strain>
    </source>
</reference>
<accession>A0A370SPE1</accession>
<protein>
    <submittedName>
        <fullName evidence="1">Uncharacterized protein</fullName>
    </submittedName>
</protein>
<dbReference type="Proteomes" id="UP000255365">
    <property type="component" value="Unassembled WGS sequence"/>
</dbReference>
<evidence type="ECO:0000313" key="1">
    <source>
        <dbReference type="EMBL" id="RDL21604.1"/>
    </source>
</evidence>
<evidence type="ECO:0000313" key="2">
    <source>
        <dbReference type="Proteomes" id="UP000255365"/>
    </source>
</evidence>
<organism evidence="1 2">
    <name type="scientific">Pseudomonas jessenii</name>
    <dbReference type="NCBI Taxonomy" id="77298"/>
    <lineage>
        <taxon>Bacteria</taxon>
        <taxon>Pseudomonadati</taxon>
        <taxon>Pseudomonadota</taxon>
        <taxon>Gammaproteobacteria</taxon>
        <taxon>Pseudomonadales</taxon>
        <taxon>Pseudomonadaceae</taxon>
        <taxon>Pseudomonas</taxon>
    </lineage>
</organism>